<evidence type="ECO:0000313" key="2">
    <source>
        <dbReference type="EMBL" id="MBK0381718.1"/>
    </source>
</evidence>
<protein>
    <recommendedName>
        <fullName evidence="4">Holin-X, holin superfamily III</fullName>
    </recommendedName>
</protein>
<dbReference type="RefSeq" id="WP_200584500.1">
    <property type="nucleotide sequence ID" value="NZ_JAEHFY010000002.1"/>
</dbReference>
<gene>
    <name evidence="2" type="ORF">I5M32_01985</name>
</gene>
<evidence type="ECO:0000256" key="1">
    <source>
        <dbReference type="SAM" id="Phobius"/>
    </source>
</evidence>
<comment type="caution">
    <text evidence="2">The sequence shown here is derived from an EMBL/GenBank/DDBJ whole genome shotgun (WGS) entry which is preliminary data.</text>
</comment>
<organism evidence="2 3">
    <name type="scientific">Pedobacter segetis</name>
    <dbReference type="NCBI Taxonomy" id="2793069"/>
    <lineage>
        <taxon>Bacteria</taxon>
        <taxon>Pseudomonadati</taxon>
        <taxon>Bacteroidota</taxon>
        <taxon>Sphingobacteriia</taxon>
        <taxon>Sphingobacteriales</taxon>
        <taxon>Sphingobacteriaceae</taxon>
        <taxon>Pedobacter</taxon>
    </lineage>
</organism>
<evidence type="ECO:0008006" key="4">
    <source>
        <dbReference type="Google" id="ProtNLM"/>
    </source>
</evidence>
<keyword evidence="1" id="KW-0472">Membrane</keyword>
<keyword evidence="3" id="KW-1185">Reference proteome</keyword>
<keyword evidence="1" id="KW-1133">Transmembrane helix</keyword>
<dbReference type="Proteomes" id="UP000660024">
    <property type="component" value="Unassembled WGS sequence"/>
</dbReference>
<name>A0ABS1BFW0_9SPHI</name>
<dbReference type="EMBL" id="JAEHFY010000002">
    <property type="protein sequence ID" value="MBK0381718.1"/>
    <property type="molecule type" value="Genomic_DNA"/>
</dbReference>
<feature type="transmembrane region" description="Helical" evidence="1">
    <location>
        <begin position="140"/>
        <end position="163"/>
    </location>
</feature>
<evidence type="ECO:0000313" key="3">
    <source>
        <dbReference type="Proteomes" id="UP000660024"/>
    </source>
</evidence>
<proteinExistence type="predicted"/>
<accession>A0ABS1BFW0</accession>
<feature type="transmembrane region" description="Helical" evidence="1">
    <location>
        <begin position="100"/>
        <end position="120"/>
    </location>
</feature>
<keyword evidence="1" id="KW-0812">Transmembrane</keyword>
<reference evidence="2 3" key="1">
    <citation type="submission" date="2020-12" db="EMBL/GenBank/DDBJ databases">
        <title>Bacterial novel species Pedobacter sp. SD-b isolated from soil.</title>
        <authorList>
            <person name="Jung H.-Y."/>
        </authorList>
    </citation>
    <scope>NUCLEOTIDE SEQUENCE [LARGE SCALE GENOMIC DNA]</scope>
    <source>
        <strain evidence="2 3">SD-b</strain>
    </source>
</reference>
<sequence>MENSAALKKEEKSVESKLNELIFLLNNGDLGKEINTIPHKIQEVVEAKLSEPELIAEFKKVDDDHLSRLEKLDKIDMILQTNYIDTKIAKSIVVKRYAEFIIQAVIGLVMLTLGFAMIILPAPAYFEMFTIFHFTTNDGFTLMDLISLIVILTGVFLIIKAYFKFAEQS</sequence>